<reference evidence="4" key="1">
    <citation type="submission" date="2018-01" db="EMBL/GenBank/DDBJ databases">
        <authorList>
            <person name="Clerissi C."/>
        </authorList>
    </citation>
    <scope>NUCLEOTIDE SEQUENCE</scope>
    <source>
        <strain evidence="4">Cupriavidus oxalaticus LMG 2235</strain>
    </source>
</reference>
<dbReference type="PANTHER" id="PTHR42928">
    <property type="entry name" value="TRICARBOXYLATE-BINDING PROTEIN"/>
    <property type="match status" value="1"/>
</dbReference>
<keyword evidence="5" id="KW-1185">Reference proteome</keyword>
<dbReference type="Gene3D" id="3.40.190.10">
    <property type="entry name" value="Periplasmic binding protein-like II"/>
    <property type="match status" value="1"/>
</dbReference>
<feature type="chain" id="PRO_5016844986" evidence="2">
    <location>
        <begin position="26"/>
        <end position="237"/>
    </location>
</feature>
<comment type="similarity">
    <text evidence="1">Belongs to the UPF0065 (bug) family.</text>
</comment>
<dbReference type="EMBL" id="CP069812">
    <property type="protein sequence ID" value="QRQ95308.1"/>
    <property type="molecule type" value="Genomic_DNA"/>
</dbReference>
<name>A0A375GF03_9BURK</name>
<dbReference type="GeneID" id="303493925"/>
<dbReference type="CDD" id="cd07012">
    <property type="entry name" value="PBP2_Bug_TTT"/>
    <property type="match status" value="1"/>
</dbReference>
<dbReference type="EMBL" id="OGUS01000131">
    <property type="protein sequence ID" value="SPC17264.1"/>
    <property type="molecule type" value="Genomic_DNA"/>
</dbReference>
<reference evidence="3 5" key="2">
    <citation type="submission" date="2021-02" db="EMBL/GenBank/DDBJ databases">
        <title>Complete Genome Sequence of Cupriavidus oxalaticus Strain Ox1, a Soil Oxalate-Degrading Species.</title>
        <authorList>
            <person name="Palmieri F."/>
            <person name="Udriet P."/>
            <person name="Deuasquier M."/>
            <person name="Beaudoing E."/>
            <person name="Johnson S.L."/>
            <person name="Davenport K.W."/>
            <person name="Chain P.S."/>
            <person name="Bindschedler S."/>
            <person name="Junier P."/>
        </authorList>
    </citation>
    <scope>NUCLEOTIDE SEQUENCE [LARGE SCALE GENOMIC DNA]</scope>
    <source>
        <strain evidence="3 5">Ox1</strain>
    </source>
</reference>
<accession>A0A375GF03</accession>
<dbReference type="Gene3D" id="3.40.190.150">
    <property type="entry name" value="Bordetella uptake gene, domain 1"/>
    <property type="match status" value="1"/>
</dbReference>
<dbReference type="AlphaFoldDB" id="A0A375GF03"/>
<protein>
    <submittedName>
        <fullName evidence="3">Tripartite tricarboxylate transporter substrate binding protein</fullName>
    </submittedName>
</protein>
<evidence type="ECO:0000313" key="4">
    <source>
        <dbReference type="EMBL" id="SPC17264.1"/>
    </source>
</evidence>
<dbReference type="Proteomes" id="UP000256862">
    <property type="component" value="Chromosome CO2235"/>
</dbReference>
<sequence>MKTWNSALARCACLMAMLAIFGVLAVVRPAFAQAQSASNWPSRPIRLVVSWPPGGGADIVARMLAKHFEANLRQPIVIDNRAGGGGTVGALTVVHADPDGYTLLFASDAELTIAPVVNAAANYNPAKDLAPISLVSSGPFMLVANPKFPPNTLQELIAYAKTNPGKVNYGSFGPGTNGHMLGEQLKAIAHIDTIHVAYKGSAPAMVDLIGGEIQYAFFCRWPHLTWSRRERSSRSLC</sequence>
<dbReference type="Proteomes" id="UP000623307">
    <property type="component" value="Chromosome 2"/>
</dbReference>
<dbReference type="RefSeq" id="WP_147318548.1">
    <property type="nucleotide sequence ID" value="NZ_CP069810.1"/>
</dbReference>
<feature type="signal peptide" evidence="2">
    <location>
        <begin position="1"/>
        <end position="25"/>
    </location>
</feature>
<dbReference type="InterPro" id="IPR042100">
    <property type="entry name" value="Bug_dom1"/>
</dbReference>
<organism evidence="4">
    <name type="scientific">Cupriavidus oxalaticus</name>
    <dbReference type="NCBI Taxonomy" id="96344"/>
    <lineage>
        <taxon>Bacteria</taxon>
        <taxon>Pseudomonadati</taxon>
        <taxon>Pseudomonadota</taxon>
        <taxon>Betaproteobacteria</taxon>
        <taxon>Burkholderiales</taxon>
        <taxon>Burkholderiaceae</taxon>
        <taxon>Cupriavidus</taxon>
    </lineage>
</organism>
<gene>
    <name evidence="4" type="ORF">CO2235_90138</name>
    <name evidence="3" type="ORF">JTE92_17775</name>
</gene>
<dbReference type="Pfam" id="PF03401">
    <property type="entry name" value="TctC"/>
    <property type="match status" value="1"/>
</dbReference>
<keyword evidence="2" id="KW-0732">Signal</keyword>
<dbReference type="OrthoDB" id="8678477at2"/>
<evidence type="ECO:0000256" key="2">
    <source>
        <dbReference type="SAM" id="SignalP"/>
    </source>
</evidence>
<dbReference type="PANTHER" id="PTHR42928:SF5">
    <property type="entry name" value="BLR1237 PROTEIN"/>
    <property type="match status" value="1"/>
</dbReference>
<dbReference type="InterPro" id="IPR005064">
    <property type="entry name" value="BUG"/>
</dbReference>
<evidence type="ECO:0000313" key="5">
    <source>
        <dbReference type="Proteomes" id="UP000623307"/>
    </source>
</evidence>
<evidence type="ECO:0000256" key="1">
    <source>
        <dbReference type="ARBA" id="ARBA00006987"/>
    </source>
</evidence>
<proteinExistence type="inferred from homology"/>
<evidence type="ECO:0000313" key="3">
    <source>
        <dbReference type="EMBL" id="QRQ95308.1"/>
    </source>
</evidence>